<name>A0A1G2K5Z8_9BACT</name>
<gene>
    <name evidence="6" type="ORF">A2633_00085</name>
</gene>
<accession>A0A1G2K5Z8</accession>
<organism evidence="6 7">
    <name type="scientific">Candidatus Sungbacteria bacterium RIFCSPHIGHO2_01_FULL_47_32</name>
    <dbReference type="NCBI Taxonomy" id="1802264"/>
    <lineage>
        <taxon>Bacteria</taxon>
        <taxon>Candidatus Sungiibacteriota</taxon>
    </lineage>
</organism>
<feature type="transmembrane region" description="Helical" evidence="5">
    <location>
        <begin position="62"/>
        <end position="79"/>
    </location>
</feature>
<protein>
    <recommendedName>
        <fullName evidence="8">MtN3 and saliva related transmembrane protein</fullName>
    </recommendedName>
</protein>
<evidence type="ECO:0000256" key="2">
    <source>
        <dbReference type="ARBA" id="ARBA00022692"/>
    </source>
</evidence>
<dbReference type="GO" id="GO:0051119">
    <property type="term" value="F:sugar transmembrane transporter activity"/>
    <property type="evidence" value="ECO:0007669"/>
    <property type="project" value="InterPro"/>
</dbReference>
<feature type="transmembrane region" description="Helical" evidence="5">
    <location>
        <begin position="6"/>
        <end position="24"/>
    </location>
</feature>
<comment type="caution">
    <text evidence="6">The sequence shown here is derived from an EMBL/GenBank/DDBJ whole genome shotgun (WGS) entry which is preliminary data.</text>
</comment>
<evidence type="ECO:0000256" key="1">
    <source>
        <dbReference type="ARBA" id="ARBA00004141"/>
    </source>
</evidence>
<keyword evidence="2 5" id="KW-0812">Transmembrane</keyword>
<evidence type="ECO:0000313" key="6">
    <source>
        <dbReference type="EMBL" id="OGZ94864.1"/>
    </source>
</evidence>
<comment type="subcellular location">
    <subcellularLocation>
        <location evidence="1">Membrane</location>
        <topology evidence="1">Multi-pass membrane protein</topology>
    </subcellularLocation>
</comment>
<dbReference type="InterPro" id="IPR006603">
    <property type="entry name" value="PQ-loop_rpt"/>
</dbReference>
<dbReference type="Pfam" id="PF04193">
    <property type="entry name" value="PQ-loop"/>
    <property type="match status" value="1"/>
</dbReference>
<evidence type="ECO:0000256" key="5">
    <source>
        <dbReference type="SAM" id="Phobius"/>
    </source>
</evidence>
<sequence>MKWITAIGLIGAACTTISFLPQALKTWKLRKAEDISLGMYVLFVSGVALWLIYGFLIKDTPLIYSNAITLLLAGSVLYMKIKYG</sequence>
<dbReference type="GO" id="GO:0016020">
    <property type="term" value="C:membrane"/>
    <property type="evidence" value="ECO:0007669"/>
    <property type="project" value="UniProtKB-SubCell"/>
</dbReference>
<dbReference type="InterPro" id="IPR047662">
    <property type="entry name" value="SemiSWEET"/>
</dbReference>
<dbReference type="Proteomes" id="UP000177152">
    <property type="component" value="Unassembled WGS sequence"/>
</dbReference>
<evidence type="ECO:0000313" key="7">
    <source>
        <dbReference type="Proteomes" id="UP000177152"/>
    </source>
</evidence>
<dbReference type="Gene3D" id="1.20.1280.290">
    <property type="match status" value="1"/>
</dbReference>
<evidence type="ECO:0000256" key="4">
    <source>
        <dbReference type="ARBA" id="ARBA00023136"/>
    </source>
</evidence>
<evidence type="ECO:0000256" key="3">
    <source>
        <dbReference type="ARBA" id="ARBA00022989"/>
    </source>
</evidence>
<evidence type="ECO:0008006" key="8">
    <source>
        <dbReference type="Google" id="ProtNLM"/>
    </source>
</evidence>
<keyword evidence="4 5" id="KW-0472">Membrane</keyword>
<feature type="transmembrane region" description="Helical" evidence="5">
    <location>
        <begin position="36"/>
        <end position="56"/>
    </location>
</feature>
<keyword evidence="3 5" id="KW-1133">Transmembrane helix</keyword>
<reference evidence="6 7" key="1">
    <citation type="journal article" date="2016" name="Nat. Commun.">
        <title>Thousands of microbial genomes shed light on interconnected biogeochemical processes in an aquifer system.</title>
        <authorList>
            <person name="Anantharaman K."/>
            <person name="Brown C.T."/>
            <person name="Hug L.A."/>
            <person name="Sharon I."/>
            <person name="Castelle C.J."/>
            <person name="Probst A.J."/>
            <person name="Thomas B.C."/>
            <person name="Singh A."/>
            <person name="Wilkins M.J."/>
            <person name="Karaoz U."/>
            <person name="Brodie E.L."/>
            <person name="Williams K.H."/>
            <person name="Hubbard S.S."/>
            <person name="Banfield J.F."/>
        </authorList>
    </citation>
    <scope>NUCLEOTIDE SEQUENCE [LARGE SCALE GENOMIC DNA]</scope>
</reference>
<proteinExistence type="predicted"/>
<dbReference type="AlphaFoldDB" id="A0A1G2K5Z8"/>
<dbReference type="NCBIfam" id="NF037968">
    <property type="entry name" value="SemiSWEET_2"/>
    <property type="match status" value="1"/>
</dbReference>
<dbReference type="EMBL" id="MHQC01000024">
    <property type="protein sequence ID" value="OGZ94864.1"/>
    <property type="molecule type" value="Genomic_DNA"/>
</dbReference>